<protein>
    <submittedName>
        <fullName evidence="2">Uncharacterized protein</fullName>
    </submittedName>
</protein>
<evidence type="ECO:0000256" key="1">
    <source>
        <dbReference type="SAM" id="MobiDB-lite"/>
    </source>
</evidence>
<feature type="compositionally biased region" description="Basic and acidic residues" evidence="1">
    <location>
        <begin position="147"/>
        <end position="167"/>
    </location>
</feature>
<organism evidence="2 3">
    <name type="scientific">Aromia moschata</name>
    <dbReference type="NCBI Taxonomy" id="1265417"/>
    <lineage>
        <taxon>Eukaryota</taxon>
        <taxon>Metazoa</taxon>
        <taxon>Ecdysozoa</taxon>
        <taxon>Arthropoda</taxon>
        <taxon>Hexapoda</taxon>
        <taxon>Insecta</taxon>
        <taxon>Pterygota</taxon>
        <taxon>Neoptera</taxon>
        <taxon>Endopterygota</taxon>
        <taxon>Coleoptera</taxon>
        <taxon>Polyphaga</taxon>
        <taxon>Cucujiformia</taxon>
        <taxon>Chrysomeloidea</taxon>
        <taxon>Cerambycidae</taxon>
        <taxon>Cerambycinae</taxon>
        <taxon>Callichromatini</taxon>
        <taxon>Aromia</taxon>
    </lineage>
</organism>
<dbReference type="EMBL" id="JAPWTK010000431">
    <property type="protein sequence ID" value="KAJ8940434.1"/>
    <property type="molecule type" value="Genomic_DNA"/>
</dbReference>
<reference evidence="2" key="1">
    <citation type="journal article" date="2023" name="Insect Mol. Biol.">
        <title>Genome sequencing provides insights into the evolution of gene families encoding plant cell wall-degrading enzymes in longhorned beetles.</title>
        <authorList>
            <person name="Shin N.R."/>
            <person name="Okamura Y."/>
            <person name="Kirsch R."/>
            <person name="Pauchet Y."/>
        </authorList>
    </citation>
    <scope>NUCLEOTIDE SEQUENCE</scope>
    <source>
        <strain evidence="2">AMC_N1</strain>
    </source>
</reference>
<dbReference type="AlphaFoldDB" id="A0AAV8XQY0"/>
<comment type="caution">
    <text evidence="2">The sequence shown here is derived from an EMBL/GenBank/DDBJ whole genome shotgun (WGS) entry which is preliminary data.</text>
</comment>
<name>A0AAV8XQY0_9CUCU</name>
<dbReference type="Proteomes" id="UP001162162">
    <property type="component" value="Unassembled WGS sequence"/>
</dbReference>
<feature type="compositionally biased region" description="Low complexity" evidence="1">
    <location>
        <begin position="106"/>
        <end position="118"/>
    </location>
</feature>
<accession>A0AAV8XQY0</accession>
<feature type="region of interest" description="Disordered" evidence="1">
    <location>
        <begin position="1"/>
        <end position="20"/>
    </location>
</feature>
<proteinExistence type="predicted"/>
<keyword evidence="3" id="KW-1185">Reference proteome</keyword>
<feature type="region of interest" description="Disordered" evidence="1">
    <location>
        <begin position="77"/>
        <end position="170"/>
    </location>
</feature>
<gene>
    <name evidence="2" type="ORF">NQ318_007133</name>
</gene>
<evidence type="ECO:0000313" key="3">
    <source>
        <dbReference type="Proteomes" id="UP001162162"/>
    </source>
</evidence>
<evidence type="ECO:0000313" key="2">
    <source>
        <dbReference type="EMBL" id="KAJ8940434.1"/>
    </source>
</evidence>
<sequence length="216" mass="23744">MSKRKKRKIDDPSLILSQLQEHDSKGRFPINVAMDAIKSEPRGTCTFHTFALQSAPVRMHQPRVRPNLSPHQYNIGATPSPEYNPMYIPQGNPTLPGGSPQPPSWLSPSAVSSVSGSSPQPPTWNIPLDFGHAGARPVGERPVGPRQSDEHKLRRNCGDAEDDRPHPLPEIGNLSFSDVAPNLDHNMTDSLTRLANNTIDSLCQLNSMYPSQASHH</sequence>